<dbReference type="InterPro" id="IPR009000">
    <property type="entry name" value="Transl_B-barrel_sf"/>
</dbReference>
<dbReference type="EMBL" id="JAIZAY010000022">
    <property type="protein sequence ID" value="KAJ8020643.1"/>
    <property type="molecule type" value="Genomic_DNA"/>
</dbReference>
<evidence type="ECO:0000313" key="3">
    <source>
        <dbReference type="Proteomes" id="UP001152320"/>
    </source>
</evidence>
<evidence type="ECO:0000256" key="1">
    <source>
        <dbReference type="ARBA" id="ARBA00035209"/>
    </source>
</evidence>
<dbReference type="GO" id="GO:0006412">
    <property type="term" value="P:translation"/>
    <property type="evidence" value="ECO:0007669"/>
    <property type="project" value="InterPro"/>
</dbReference>
<dbReference type="SUPFAM" id="SSF50447">
    <property type="entry name" value="Translation proteins"/>
    <property type="match status" value="1"/>
</dbReference>
<dbReference type="PANTHER" id="PTHR11229">
    <property type="entry name" value="50S RIBOSOMAL PROTEIN L3"/>
    <property type="match status" value="1"/>
</dbReference>
<organism evidence="2 3">
    <name type="scientific">Holothuria leucospilota</name>
    <name type="common">Black long sea cucumber</name>
    <name type="synonym">Mertensiothuria leucospilota</name>
    <dbReference type="NCBI Taxonomy" id="206669"/>
    <lineage>
        <taxon>Eukaryota</taxon>
        <taxon>Metazoa</taxon>
        <taxon>Echinodermata</taxon>
        <taxon>Eleutherozoa</taxon>
        <taxon>Echinozoa</taxon>
        <taxon>Holothuroidea</taxon>
        <taxon>Aspidochirotacea</taxon>
        <taxon>Aspidochirotida</taxon>
        <taxon>Holothuriidae</taxon>
        <taxon>Holothuria</taxon>
    </lineage>
</organism>
<dbReference type="PANTHER" id="PTHR11229:SF8">
    <property type="entry name" value="LARGE RIBOSOMAL SUBUNIT PROTEIN UL3M"/>
    <property type="match status" value="1"/>
</dbReference>
<reference evidence="2" key="1">
    <citation type="submission" date="2021-10" db="EMBL/GenBank/DDBJ databases">
        <title>Tropical sea cucumber genome reveals ecological adaptation and Cuvierian tubules defense mechanism.</title>
        <authorList>
            <person name="Chen T."/>
        </authorList>
    </citation>
    <scope>NUCLEOTIDE SEQUENCE</scope>
    <source>
        <strain evidence="2">Nanhai2018</strain>
        <tissue evidence="2">Muscle</tissue>
    </source>
</reference>
<keyword evidence="2" id="KW-0687">Ribonucleoprotein</keyword>
<evidence type="ECO:0000313" key="2">
    <source>
        <dbReference type="EMBL" id="KAJ8020643.1"/>
    </source>
</evidence>
<comment type="caution">
    <text evidence="2">The sequence shown here is derived from an EMBL/GenBank/DDBJ whole genome shotgun (WGS) entry which is preliminary data.</text>
</comment>
<dbReference type="Proteomes" id="UP001152320">
    <property type="component" value="Chromosome 22"/>
</dbReference>
<keyword evidence="2" id="KW-0689">Ribosomal protein</keyword>
<gene>
    <name evidence="2" type="ORF">HOLleu_40291</name>
</gene>
<protein>
    <recommendedName>
        <fullName evidence="1">Large ribosomal subunit protein uL3m</fullName>
    </recommendedName>
</protein>
<name>A0A9Q1BCQ0_HOLLE</name>
<accession>A0A9Q1BCQ0</accession>
<proteinExistence type="predicted"/>
<dbReference type="Gene3D" id="2.40.30.10">
    <property type="entry name" value="Translation factors"/>
    <property type="match status" value="1"/>
</dbReference>
<dbReference type="AlphaFoldDB" id="A0A9Q1BCQ0"/>
<dbReference type="GO" id="GO:0003735">
    <property type="term" value="F:structural constituent of ribosome"/>
    <property type="evidence" value="ECO:0007669"/>
    <property type="project" value="InterPro"/>
</dbReference>
<dbReference type="InterPro" id="IPR019927">
    <property type="entry name" value="Ribosomal_uL3_bac/org-type"/>
</dbReference>
<keyword evidence="3" id="KW-1185">Reference proteome</keyword>
<dbReference type="OrthoDB" id="274683at2759"/>
<sequence length="116" mass="13402">MYYTYDNTLTDENRSFVYKWNLLRHQFGPSPLKESPWPRQAWEPKSRRTGLLAVKLGMYTMWTKQGEQIATTALQIQDCNVIRYFKPSELSDLSKAAIEVGAKNASPLYVSTSDFD</sequence>
<dbReference type="GO" id="GO:0005762">
    <property type="term" value="C:mitochondrial large ribosomal subunit"/>
    <property type="evidence" value="ECO:0007669"/>
    <property type="project" value="TreeGrafter"/>
</dbReference>